<comment type="caution">
    <text evidence="1">The sequence shown here is derived from an EMBL/GenBank/DDBJ whole genome shotgun (WGS) entry which is preliminary data.</text>
</comment>
<dbReference type="EMBL" id="JACIEV010000003">
    <property type="protein sequence ID" value="MBB4153601.1"/>
    <property type="molecule type" value="Genomic_DNA"/>
</dbReference>
<name>A0A840FAG2_9SPHN</name>
<dbReference type="RefSeq" id="WP_183983276.1">
    <property type="nucleotide sequence ID" value="NZ_JACIEV010000003.1"/>
</dbReference>
<protein>
    <submittedName>
        <fullName evidence="1">Uncharacterized protein</fullName>
    </submittedName>
</protein>
<evidence type="ECO:0000313" key="2">
    <source>
        <dbReference type="Proteomes" id="UP000529795"/>
    </source>
</evidence>
<evidence type="ECO:0000313" key="1">
    <source>
        <dbReference type="EMBL" id="MBB4153601.1"/>
    </source>
</evidence>
<dbReference type="Proteomes" id="UP000529795">
    <property type="component" value="Unassembled WGS sequence"/>
</dbReference>
<organism evidence="1 2">
    <name type="scientific">Sphingomonas jinjuensis</name>
    <dbReference type="NCBI Taxonomy" id="535907"/>
    <lineage>
        <taxon>Bacteria</taxon>
        <taxon>Pseudomonadati</taxon>
        <taxon>Pseudomonadota</taxon>
        <taxon>Alphaproteobacteria</taxon>
        <taxon>Sphingomonadales</taxon>
        <taxon>Sphingomonadaceae</taxon>
        <taxon>Sphingomonas</taxon>
    </lineage>
</organism>
<sequence length="217" mass="23568">MYFIDLTIDQRGFAPTSIALAVRTIGACPAAGHRPDARLLVGVGTLTVTPEDSGHRFSADARCLGEEAEVADLLDWLEPQIPAAGAVISWDNWGSVPRRLLALADPERHPRIRATAADIAGRWRDLPRGHTWSVRQARARHLPCLCPLGTPVDECEAARPAVLLPCPDATAIELVGEAIAGWRAWAGLFGDFDDADHPAQAALRALDRWRADQRPAR</sequence>
<keyword evidence="2" id="KW-1185">Reference proteome</keyword>
<accession>A0A840FAG2</accession>
<dbReference type="AlphaFoldDB" id="A0A840FAG2"/>
<gene>
    <name evidence="1" type="ORF">GGQ80_001503</name>
</gene>
<reference evidence="1 2" key="1">
    <citation type="submission" date="2020-08" db="EMBL/GenBank/DDBJ databases">
        <title>Genomic Encyclopedia of Type Strains, Phase IV (KMG-IV): sequencing the most valuable type-strain genomes for metagenomic binning, comparative biology and taxonomic classification.</title>
        <authorList>
            <person name="Goeker M."/>
        </authorList>
    </citation>
    <scope>NUCLEOTIDE SEQUENCE [LARGE SCALE GENOMIC DNA]</scope>
    <source>
        <strain evidence="1 2">YC6723</strain>
    </source>
</reference>
<proteinExistence type="predicted"/>